<feature type="transmembrane region" description="Helical" evidence="11">
    <location>
        <begin position="329"/>
        <end position="346"/>
    </location>
</feature>
<dbReference type="Proteomes" id="UP000078340">
    <property type="component" value="Unassembled WGS sequence"/>
</dbReference>
<feature type="transmembrane region" description="Helical" evidence="11">
    <location>
        <begin position="302"/>
        <end position="322"/>
    </location>
</feature>
<keyword evidence="4 12" id="KW-0762">Sugar transport</keyword>
<sequence>MKPICHLALQRSPPLSDCHSSFCSRISTLTWAVQSATLQPVLIRSHGVKNHSLIFFSSELNPRLSFSSFLHRPTSTHFTPHNERNGSPERAQKERWRGQNNRPCGASRRPSTLTSGPRRGRCPPTARRARSSRMGSRLPPLLSRRVERRHHRQRQRRPSLSLPGARPACCSCCLLYTSRCVEETAPPPFPVQTLCCAKGVSLTFFRSISRSLTWAYLQEKLTTTPYGPSGEKWHFPVFLNTIQSVFAATVGCVYLLLSTPRGAALPPVIPSRRILGPLALVAVTSSLASPFGYASLAHIDYITFLLAKSCKLLPVMFLHITLFRKRYPLYKYLVVAAVTAGVAVFTLHSGRKHKASSAAKSDDSNVAWGLLLLGINLLFDGLTNSTQDYIFQTFRPYSGPQMMCANNMMSTLVTGLYLLASPYLVSTGLGDWFGMDVAGSAGELGAALDFMRRYPSVWKDVLGFAACGAVGQVFIFYTLSTFSSVLLVTVTVTRKMFTMILSVVAFGHRLTHMQWLGVGLVFGGIGVEAGIARQEKIAKEAAAAKAKANAAKKDS</sequence>
<evidence type="ECO:0000256" key="8">
    <source>
        <dbReference type="ARBA" id="ARBA00023136"/>
    </source>
</evidence>
<evidence type="ECO:0000256" key="2">
    <source>
        <dbReference type="ARBA" id="ARBA00010694"/>
    </source>
</evidence>
<dbReference type="InterPro" id="IPR037185">
    <property type="entry name" value="EmrE-like"/>
</dbReference>
<dbReference type="PANTHER" id="PTHR10778:SF10">
    <property type="entry name" value="SOLUTE CARRIER FAMILY 35 MEMBER B1"/>
    <property type="match status" value="1"/>
</dbReference>
<evidence type="ECO:0000256" key="10">
    <source>
        <dbReference type="SAM" id="MobiDB-lite"/>
    </source>
</evidence>
<feature type="transmembrane region" description="Helical" evidence="11">
    <location>
        <begin position="278"/>
        <end position="296"/>
    </location>
</feature>
<evidence type="ECO:0000256" key="5">
    <source>
        <dbReference type="ARBA" id="ARBA00022692"/>
    </source>
</evidence>
<evidence type="ECO:0000256" key="11">
    <source>
        <dbReference type="SAM" id="Phobius"/>
    </source>
</evidence>
<comment type="similarity">
    <text evidence="2">Belongs to the nucleotide-sugar transporter family. SLC35B subfamily.</text>
</comment>
<feature type="compositionally biased region" description="Basic residues" evidence="10">
    <location>
        <begin position="146"/>
        <end position="157"/>
    </location>
</feature>
<evidence type="ECO:0000313" key="13">
    <source>
        <dbReference type="Proteomes" id="UP000078340"/>
    </source>
</evidence>
<evidence type="ECO:0000256" key="9">
    <source>
        <dbReference type="ARBA" id="ARBA00041103"/>
    </source>
</evidence>
<evidence type="ECO:0000313" key="12">
    <source>
        <dbReference type="EMBL" id="OAQ89096.1"/>
    </source>
</evidence>
<reference evidence="12 13" key="1">
    <citation type="submission" date="2016-02" db="EMBL/GenBank/DDBJ databases">
        <title>Biosynthesis of antibiotic leucinostatins and their inhibition on Phytophthora in bio-control Purpureocillium lilacinum.</title>
        <authorList>
            <person name="Wang G."/>
            <person name="Liu Z."/>
            <person name="Lin R."/>
            <person name="Li E."/>
            <person name="Mao Z."/>
            <person name="Ling J."/>
            <person name="Yin W."/>
            <person name="Xie B."/>
        </authorList>
    </citation>
    <scope>NUCLEOTIDE SEQUENCE [LARGE SCALE GENOMIC DNA]</scope>
    <source>
        <strain evidence="12">PLFJ-1</strain>
    </source>
</reference>
<feature type="transmembrane region" description="Helical" evidence="11">
    <location>
        <begin position="233"/>
        <end position="257"/>
    </location>
</feature>
<dbReference type="GO" id="GO:0005460">
    <property type="term" value="F:UDP-glucose transmembrane transporter activity"/>
    <property type="evidence" value="ECO:0007669"/>
    <property type="project" value="TreeGrafter"/>
</dbReference>
<dbReference type="GO" id="GO:0005459">
    <property type="term" value="F:UDP-galactose transmembrane transporter activity"/>
    <property type="evidence" value="ECO:0007669"/>
    <property type="project" value="TreeGrafter"/>
</dbReference>
<proteinExistence type="inferred from homology"/>
<keyword evidence="8 11" id="KW-0472">Membrane</keyword>
<dbReference type="AlphaFoldDB" id="A0A179HFD2"/>
<comment type="caution">
    <text evidence="12">The sequence shown here is derived from an EMBL/GenBank/DDBJ whole genome shotgun (WGS) entry which is preliminary data.</text>
</comment>
<dbReference type="GO" id="GO:0005789">
    <property type="term" value="C:endoplasmic reticulum membrane"/>
    <property type="evidence" value="ECO:0007669"/>
    <property type="project" value="UniProtKB-SubCell"/>
</dbReference>
<organism evidence="12 13">
    <name type="scientific">Purpureocillium lilacinum</name>
    <name type="common">Paecilomyces lilacinus</name>
    <dbReference type="NCBI Taxonomy" id="33203"/>
    <lineage>
        <taxon>Eukaryota</taxon>
        <taxon>Fungi</taxon>
        <taxon>Dikarya</taxon>
        <taxon>Ascomycota</taxon>
        <taxon>Pezizomycotina</taxon>
        <taxon>Sordariomycetes</taxon>
        <taxon>Hypocreomycetidae</taxon>
        <taxon>Hypocreales</taxon>
        <taxon>Ophiocordycipitaceae</taxon>
        <taxon>Purpureocillium</taxon>
    </lineage>
</organism>
<dbReference type="GO" id="GO:0000139">
    <property type="term" value="C:Golgi membrane"/>
    <property type="evidence" value="ECO:0007669"/>
    <property type="project" value="TreeGrafter"/>
</dbReference>
<keyword evidence="3" id="KW-0813">Transport</keyword>
<evidence type="ECO:0000256" key="6">
    <source>
        <dbReference type="ARBA" id="ARBA00022824"/>
    </source>
</evidence>
<dbReference type="SUPFAM" id="SSF103481">
    <property type="entry name" value="Multidrug resistance efflux transporter EmrE"/>
    <property type="match status" value="1"/>
</dbReference>
<feature type="region of interest" description="Disordered" evidence="10">
    <location>
        <begin position="75"/>
        <end position="164"/>
    </location>
</feature>
<gene>
    <name evidence="12" type="ORF">VFPFJ_05505</name>
</gene>
<comment type="subcellular location">
    <subcellularLocation>
        <location evidence="1">Endoplasmic reticulum membrane</location>
        <topology evidence="1">Multi-pass membrane protein</topology>
    </subcellularLocation>
</comment>
<dbReference type="EMBL" id="LSBI01000005">
    <property type="protein sequence ID" value="OAQ89096.1"/>
    <property type="molecule type" value="Genomic_DNA"/>
</dbReference>
<keyword evidence="5 11" id="KW-0812">Transmembrane</keyword>
<evidence type="ECO:0000256" key="1">
    <source>
        <dbReference type="ARBA" id="ARBA00004477"/>
    </source>
</evidence>
<evidence type="ECO:0000256" key="3">
    <source>
        <dbReference type="ARBA" id="ARBA00022448"/>
    </source>
</evidence>
<name>A0A179HFD2_PURLI</name>
<feature type="compositionally biased region" description="Basic and acidic residues" evidence="10">
    <location>
        <begin position="80"/>
        <end position="97"/>
    </location>
</feature>
<feature type="transmembrane region" description="Helical" evidence="11">
    <location>
        <begin position="366"/>
        <end position="383"/>
    </location>
</feature>
<protein>
    <recommendedName>
        <fullName evidence="9">UDP-galactose transporter homolog 1</fullName>
    </recommendedName>
</protein>
<accession>A0A179HFD2</accession>
<dbReference type="STRING" id="33203.A0A179HFD2"/>
<evidence type="ECO:0000256" key="4">
    <source>
        <dbReference type="ARBA" id="ARBA00022597"/>
    </source>
</evidence>
<feature type="transmembrane region" description="Helical" evidence="11">
    <location>
        <begin position="404"/>
        <end position="425"/>
    </location>
</feature>
<dbReference type="InterPro" id="IPR013657">
    <property type="entry name" value="SCL35B1-4/HUT1"/>
</dbReference>
<dbReference type="PANTHER" id="PTHR10778">
    <property type="entry name" value="SOLUTE CARRIER FAMILY 35 MEMBER B"/>
    <property type="match status" value="1"/>
</dbReference>
<keyword evidence="7 11" id="KW-1133">Transmembrane helix</keyword>
<keyword evidence="6" id="KW-0256">Endoplasmic reticulum</keyword>
<feature type="transmembrane region" description="Helical" evidence="11">
    <location>
        <begin position="461"/>
        <end position="479"/>
    </location>
</feature>
<dbReference type="Pfam" id="PF08449">
    <property type="entry name" value="UAA"/>
    <property type="match status" value="1"/>
</dbReference>
<evidence type="ECO:0000256" key="7">
    <source>
        <dbReference type="ARBA" id="ARBA00022989"/>
    </source>
</evidence>